<dbReference type="EMBL" id="BMFF01000002">
    <property type="protein sequence ID" value="GGC94891.1"/>
    <property type="molecule type" value="Genomic_DNA"/>
</dbReference>
<dbReference type="RefSeq" id="WP_150276509.1">
    <property type="nucleotide sequence ID" value="NZ_BMFF01000002.1"/>
</dbReference>
<dbReference type="Proteomes" id="UP000638188">
    <property type="component" value="Unassembled WGS sequence"/>
</dbReference>
<comment type="caution">
    <text evidence="1">The sequence shown here is derived from an EMBL/GenBank/DDBJ whole genome shotgun (WGS) entry which is preliminary data.</text>
</comment>
<proteinExistence type="predicted"/>
<evidence type="ECO:0000313" key="2">
    <source>
        <dbReference type="Proteomes" id="UP000638188"/>
    </source>
</evidence>
<gene>
    <name evidence="1" type="ORF">GCM10007418_13100</name>
</gene>
<accession>A0ABQ1PD31</accession>
<protein>
    <submittedName>
        <fullName evidence="1">Uncharacterized protein</fullName>
    </submittedName>
</protein>
<name>A0ABQ1PD31_9GAMM</name>
<evidence type="ECO:0000313" key="1">
    <source>
        <dbReference type="EMBL" id="GGC94891.1"/>
    </source>
</evidence>
<organism evidence="1 2">
    <name type="scientific">Halopseudomonas salina</name>
    <dbReference type="NCBI Taxonomy" id="1323744"/>
    <lineage>
        <taxon>Bacteria</taxon>
        <taxon>Pseudomonadati</taxon>
        <taxon>Pseudomonadota</taxon>
        <taxon>Gammaproteobacteria</taxon>
        <taxon>Pseudomonadales</taxon>
        <taxon>Pseudomonadaceae</taxon>
        <taxon>Halopseudomonas</taxon>
    </lineage>
</organism>
<sequence length="368" mass="39507">MQEATLRSPAAEQRLIVESIGSASPGLAGVLASQLGMPASQVASALYKAPAILLDKLPMPHAQGLAEILSQAGLGIRIEPSQSPVPTAADSLDIALYLREPACLATCCERLSRFLGCPAAAIQNMLLAPPSVILGDVSQATADALQQLLDGLPVELICSARKQARYALFISRQRGTALSSLLGDLQRMGINADATGTLDGAELDYQQGQYLWRRHQSAGGLRLVDKAFMRFDLNLEQISSDSCLEQLPALAGFPADLVPCVIENLPIVVEEGVPAHSLQHRLAAWSAAGMTVRPQLASLRCCRLIVESCPQPERCRELLQTGGLIEHAGQLATLPWISDMLFGELLPRWLQSGLDALEAEYRFEETSP</sequence>
<reference evidence="2" key="1">
    <citation type="journal article" date="2019" name="Int. J. Syst. Evol. Microbiol.">
        <title>The Global Catalogue of Microorganisms (GCM) 10K type strain sequencing project: providing services to taxonomists for standard genome sequencing and annotation.</title>
        <authorList>
            <consortium name="The Broad Institute Genomics Platform"/>
            <consortium name="The Broad Institute Genome Sequencing Center for Infectious Disease"/>
            <person name="Wu L."/>
            <person name="Ma J."/>
        </authorList>
    </citation>
    <scope>NUCLEOTIDE SEQUENCE [LARGE SCALE GENOMIC DNA]</scope>
    <source>
        <strain evidence="2">CGMCC 1.12482</strain>
    </source>
</reference>
<keyword evidence="2" id="KW-1185">Reference proteome</keyword>